<dbReference type="Pfam" id="PF03935">
    <property type="entry name" value="SKN1_KRE6_Sbg1"/>
    <property type="match status" value="1"/>
</dbReference>
<organism evidence="5 6">
    <name type="scientific">Coprinopsis marcescibilis</name>
    <name type="common">Agaric fungus</name>
    <name type="synonym">Psathyrella marcescibilis</name>
    <dbReference type="NCBI Taxonomy" id="230819"/>
    <lineage>
        <taxon>Eukaryota</taxon>
        <taxon>Fungi</taxon>
        <taxon>Dikarya</taxon>
        <taxon>Basidiomycota</taxon>
        <taxon>Agaricomycotina</taxon>
        <taxon>Agaricomycetes</taxon>
        <taxon>Agaricomycetidae</taxon>
        <taxon>Agaricales</taxon>
        <taxon>Agaricineae</taxon>
        <taxon>Psathyrellaceae</taxon>
        <taxon>Coprinopsis</taxon>
    </lineage>
</organism>
<reference evidence="5 6" key="1">
    <citation type="journal article" date="2019" name="Nat. Ecol. Evol.">
        <title>Megaphylogeny resolves global patterns of mushroom evolution.</title>
        <authorList>
            <person name="Varga T."/>
            <person name="Krizsan K."/>
            <person name="Foldi C."/>
            <person name="Dima B."/>
            <person name="Sanchez-Garcia M."/>
            <person name="Sanchez-Ramirez S."/>
            <person name="Szollosi G.J."/>
            <person name="Szarkandi J.G."/>
            <person name="Papp V."/>
            <person name="Albert L."/>
            <person name="Andreopoulos W."/>
            <person name="Angelini C."/>
            <person name="Antonin V."/>
            <person name="Barry K.W."/>
            <person name="Bougher N.L."/>
            <person name="Buchanan P."/>
            <person name="Buyck B."/>
            <person name="Bense V."/>
            <person name="Catcheside P."/>
            <person name="Chovatia M."/>
            <person name="Cooper J."/>
            <person name="Damon W."/>
            <person name="Desjardin D."/>
            <person name="Finy P."/>
            <person name="Geml J."/>
            <person name="Haridas S."/>
            <person name="Hughes K."/>
            <person name="Justo A."/>
            <person name="Karasinski D."/>
            <person name="Kautmanova I."/>
            <person name="Kiss B."/>
            <person name="Kocsube S."/>
            <person name="Kotiranta H."/>
            <person name="LaButti K.M."/>
            <person name="Lechner B.E."/>
            <person name="Liimatainen K."/>
            <person name="Lipzen A."/>
            <person name="Lukacs Z."/>
            <person name="Mihaltcheva S."/>
            <person name="Morgado L.N."/>
            <person name="Niskanen T."/>
            <person name="Noordeloos M.E."/>
            <person name="Ohm R.A."/>
            <person name="Ortiz-Santana B."/>
            <person name="Ovrebo C."/>
            <person name="Racz N."/>
            <person name="Riley R."/>
            <person name="Savchenko A."/>
            <person name="Shiryaev A."/>
            <person name="Soop K."/>
            <person name="Spirin V."/>
            <person name="Szebenyi C."/>
            <person name="Tomsovsky M."/>
            <person name="Tulloss R.E."/>
            <person name="Uehling J."/>
            <person name="Grigoriev I.V."/>
            <person name="Vagvolgyi C."/>
            <person name="Papp T."/>
            <person name="Martin F.M."/>
            <person name="Miettinen O."/>
            <person name="Hibbett D.S."/>
            <person name="Nagy L.G."/>
        </authorList>
    </citation>
    <scope>NUCLEOTIDE SEQUENCE [LARGE SCALE GENOMIC DNA]</scope>
    <source>
        <strain evidence="5 6">CBS 121175</strain>
    </source>
</reference>
<evidence type="ECO:0000256" key="1">
    <source>
        <dbReference type="ARBA" id="ARBA00004370"/>
    </source>
</evidence>
<evidence type="ECO:0000256" key="4">
    <source>
        <dbReference type="ARBA" id="ARBA00023316"/>
    </source>
</evidence>
<keyword evidence="6" id="KW-1185">Reference proteome</keyword>
<dbReference type="AlphaFoldDB" id="A0A5C3KTT0"/>
<feature type="non-terminal residue" evidence="5">
    <location>
        <position position="1"/>
    </location>
</feature>
<comment type="subcellular location">
    <subcellularLocation>
        <location evidence="1">Membrane</location>
    </subcellularLocation>
</comment>
<keyword evidence="4" id="KW-0961">Cell wall biogenesis/degradation</keyword>
<protein>
    <submittedName>
        <fullName evidence="5">Uncharacterized protein</fullName>
    </submittedName>
</protein>
<dbReference type="OrthoDB" id="412647at2759"/>
<gene>
    <name evidence="5" type="ORF">FA15DRAFT_743454</name>
</gene>
<accession>A0A5C3KTT0</accession>
<evidence type="ECO:0000256" key="2">
    <source>
        <dbReference type="ARBA" id="ARBA00023136"/>
    </source>
</evidence>
<dbReference type="GO" id="GO:0016020">
    <property type="term" value="C:membrane"/>
    <property type="evidence" value="ECO:0007669"/>
    <property type="project" value="UniProtKB-SubCell"/>
</dbReference>
<name>A0A5C3KTT0_COPMA</name>
<evidence type="ECO:0000256" key="3">
    <source>
        <dbReference type="ARBA" id="ARBA00023180"/>
    </source>
</evidence>
<dbReference type="STRING" id="230819.A0A5C3KTT0"/>
<dbReference type="EMBL" id="ML210210">
    <property type="protein sequence ID" value="TFK23856.1"/>
    <property type="molecule type" value="Genomic_DNA"/>
</dbReference>
<dbReference type="InterPro" id="IPR005629">
    <property type="entry name" value="Skn1/Kre6/Sbg1"/>
</dbReference>
<sequence>ACSCPDSDHPGPCHDKGRGAPEIDIFEALRNKSTPSVGGTVLQSAQFAPFGHDYSYYNLSLEEWENFNSPNTWGNPFKGSAVQQSVSGVSRVLSDMFQDRSKGLRRFEYWADPNNRDNGYI</sequence>
<evidence type="ECO:0000313" key="6">
    <source>
        <dbReference type="Proteomes" id="UP000307440"/>
    </source>
</evidence>
<keyword evidence="3" id="KW-0325">Glycoprotein</keyword>
<keyword evidence="2" id="KW-0472">Membrane</keyword>
<evidence type="ECO:0000313" key="5">
    <source>
        <dbReference type="EMBL" id="TFK23856.1"/>
    </source>
</evidence>
<proteinExistence type="predicted"/>
<dbReference type="Proteomes" id="UP000307440">
    <property type="component" value="Unassembled WGS sequence"/>
</dbReference>